<evidence type="ECO:0000313" key="4">
    <source>
        <dbReference type="EMBL" id="GAA4437217.1"/>
    </source>
</evidence>
<dbReference type="Pfam" id="PF01476">
    <property type="entry name" value="LysM"/>
    <property type="match status" value="2"/>
</dbReference>
<feature type="domain" description="LysM" evidence="3">
    <location>
        <begin position="121"/>
        <end position="164"/>
    </location>
</feature>
<keyword evidence="2" id="KW-0732">Signal</keyword>
<dbReference type="SMART" id="SM00257">
    <property type="entry name" value="LysM"/>
    <property type="match status" value="2"/>
</dbReference>
<organism evidence="4 5">
    <name type="scientific">Pontibacter saemangeumensis</name>
    <dbReference type="NCBI Taxonomy" id="1084525"/>
    <lineage>
        <taxon>Bacteria</taxon>
        <taxon>Pseudomonadati</taxon>
        <taxon>Bacteroidota</taxon>
        <taxon>Cytophagia</taxon>
        <taxon>Cytophagales</taxon>
        <taxon>Hymenobacteraceae</taxon>
        <taxon>Pontibacter</taxon>
    </lineage>
</organism>
<evidence type="ECO:0000313" key="5">
    <source>
        <dbReference type="Proteomes" id="UP001500552"/>
    </source>
</evidence>
<accession>A0ABP8LUQ6</accession>
<dbReference type="InterPro" id="IPR018392">
    <property type="entry name" value="LysM"/>
</dbReference>
<feature type="signal peptide" evidence="2">
    <location>
        <begin position="1"/>
        <end position="21"/>
    </location>
</feature>
<evidence type="ECO:0000256" key="1">
    <source>
        <dbReference type="SAM" id="MobiDB-lite"/>
    </source>
</evidence>
<comment type="caution">
    <text evidence="4">The sequence shown here is derived from an EMBL/GenBank/DDBJ whole genome shotgun (WGS) entry which is preliminary data.</text>
</comment>
<reference evidence="5" key="1">
    <citation type="journal article" date="2019" name="Int. J. Syst. Evol. Microbiol.">
        <title>The Global Catalogue of Microorganisms (GCM) 10K type strain sequencing project: providing services to taxonomists for standard genome sequencing and annotation.</title>
        <authorList>
            <consortium name="The Broad Institute Genomics Platform"/>
            <consortium name="The Broad Institute Genome Sequencing Center for Infectious Disease"/>
            <person name="Wu L."/>
            <person name="Ma J."/>
        </authorList>
    </citation>
    <scope>NUCLEOTIDE SEQUENCE [LARGE SCALE GENOMIC DNA]</scope>
    <source>
        <strain evidence="5">JCM 17926</strain>
    </source>
</reference>
<dbReference type="SUPFAM" id="SSF54106">
    <property type="entry name" value="LysM domain"/>
    <property type="match status" value="2"/>
</dbReference>
<feature type="chain" id="PRO_5045905037" description="LysM domain-containing protein" evidence="2">
    <location>
        <begin position="22"/>
        <end position="326"/>
    </location>
</feature>
<dbReference type="Gene3D" id="3.10.350.10">
    <property type="entry name" value="LysM domain"/>
    <property type="match status" value="2"/>
</dbReference>
<dbReference type="CDD" id="cd00118">
    <property type="entry name" value="LysM"/>
    <property type="match status" value="2"/>
</dbReference>
<name>A0ABP8LUQ6_9BACT</name>
<evidence type="ECO:0000256" key="2">
    <source>
        <dbReference type="SAM" id="SignalP"/>
    </source>
</evidence>
<dbReference type="PANTHER" id="PTHR33734:SF22">
    <property type="entry name" value="MEMBRANE-BOUND LYTIC MUREIN TRANSGLYCOSYLASE D"/>
    <property type="match status" value="1"/>
</dbReference>
<dbReference type="PANTHER" id="PTHR33734">
    <property type="entry name" value="LYSM DOMAIN-CONTAINING GPI-ANCHORED PROTEIN 2"/>
    <property type="match status" value="1"/>
</dbReference>
<keyword evidence="5" id="KW-1185">Reference proteome</keyword>
<dbReference type="InterPro" id="IPR036908">
    <property type="entry name" value="RlpA-like_sf"/>
</dbReference>
<dbReference type="EMBL" id="BAABHC010000016">
    <property type="protein sequence ID" value="GAA4437217.1"/>
    <property type="molecule type" value="Genomic_DNA"/>
</dbReference>
<gene>
    <name evidence="4" type="ORF">GCM10023188_31180</name>
</gene>
<dbReference type="Gene3D" id="2.40.40.10">
    <property type="entry name" value="RlpA-like domain"/>
    <property type="match status" value="1"/>
</dbReference>
<proteinExistence type="predicted"/>
<dbReference type="RefSeq" id="WP_345160407.1">
    <property type="nucleotide sequence ID" value="NZ_BAABHC010000016.1"/>
</dbReference>
<feature type="domain" description="LysM" evidence="3">
    <location>
        <begin position="42"/>
        <end position="85"/>
    </location>
</feature>
<feature type="compositionally biased region" description="Low complexity" evidence="1">
    <location>
        <begin position="193"/>
        <end position="216"/>
    </location>
</feature>
<feature type="region of interest" description="Disordered" evidence="1">
    <location>
        <begin position="179"/>
        <end position="216"/>
    </location>
</feature>
<dbReference type="InterPro" id="IPR036779">
    <property type="entry name" value="LysM_dom_sf"/>
</dbReference>
<protein>
    <recommendedName>
        <fullName evidence="3">LysM domain-containing protein</fullName>
    </recommendedName>
</protein>
<dbReference type="Proteomes" id="UP001500552">
    <property type="component" value="Unassembled WGS sequence"/>
</dbReference>
<evidence type="ECO:0000259" key="3">
    <source>
        <dbReference type="PROSITE" id="PS51782"/>
    </source>
</evidence>
<sequence>MVRSFLFTLVVAPALSFSASAFGVSAVRDSVGVERRDGKLFVQHKVDPKETLYALSRKYSVPVSQIVEANPSVQTTIKIGDIVLIPRKSSGYNAVASTAKAAPAAAAASSRTYTVSESGNKMHIVEARQTLYSISKMYGVAVEDIRRWNNMTDNSISIGTSLVVGKGSAQATKKPVYMPEADDEMTKPRTTESVSAATPVTPAVTTGAPTASTAGPAADASVITAAEEVEEETVSGVKKIMESGMAEMIDPKADTNKYLALHKSAPVGTIMQVKNAMNGQVVYVRVIGKLPETGANDKVIVRISKKAYQKLGAVDSKFRVDVSYMP</sequence>
<dbReference type="PROSITE" id="PS51782">
    <property type="entry name" value="LYSM"/>
    <property type="match status" value="2"/>
</dbReference>